<dbReference type="InParanoid" id="A0A165SVP1"/>
<organism evidence="1 2">
    <name type="scientific">Neolentinus lepideus HHB14362 ss-1</name>
    <dbReference type="NCBI Taxonomy" id="1314782"/>
    <lineage>
        <taxon>Eukaryota</taxon>
        <taxon>Fungi</taxon>
        <taxon>Dikarya</taxon>
        <taxon>Basidiomycota</taxon>
        <taxon>Agaricomycotina</taxon>
        <taxon>Agaricomycetes</taxon>
        <taxon>Gloeophyllales</taxon>
        <taxon>Gloeophyllaceae</taxon>
        <taxon>Neolentinus</taxon>
    </lineage>
</organism>
<name>A0A165SVP1_9AGAM</name>
<dbReference type="AlphaFoldDB" id="A0A165SVP1"/>
<dbReference type="EMBL" id="KV425570">
    <property type="protein sequence ID" value="KZT25747.1"/>
    <property type="molecule type" value="Genomic_DNA"/>
</dbReference>
<gene>
    <name evidence="1" type="ORF">NEOLEDRAFT_1133281</name>
</gene>
<sequence length="71" mass="8468">MLRERRARGEQTERHDLFSSLLDAKYYVALHYNCWPLCRSTTTLTTNSFIVPAHYWPDPTVFRSARYLEKS</sequence>
<reference evidence="1 2" key="1">
    <citation type="journal article" date="2016" name="Mol. Biol. Evol.">
        <title>Comparative Genomics of Early-Diverging Mushroom-Forming Fungi Provides Insights into the Origins of Lignocellulose Decay Capabilities.</title>
        <authorList>
            <person name="Nagy L.G."/>
            <person name="Riley R."/>
            <person name="Tritt A."/>
            <person name="Adam C."/>
            <person name="Daum C."/>
            <person name="Floudas D."/>
            <person name="Sun H."/>
            <person name="Yadav J.S."/>
            <person name="Pangilinan J."/>
            <person name="Larsson K.H."/>
            <person name="Matsuura K."/>
            <person name="Barry K."/>
            <person name="Labutti K."/>
            <person name="Kuo R."/>
            <person name="Ohm R.A."/>
            <person name="Bhattacharya S.S."/>
            <person name="Shirouzu T."/>
            <person name="Yoshinaga Y."/>
            <person name="Martin F.M."/>
            <person name="Grigoriev I.V."/>
            <person name="Hibbett D.S."/>
        </authorList>
    </citation>
    <scope>NUCLEOTIDE SEQUENCE [LARGE SCALE GENOMIC DNA]</scope>
    <source>
        <strain evidence="1 2">HHB14362 ss-1</strain>
    </source>
</reference>
<accession>A0A165SVP1</accession>
<dbReference type="Proteomes" id="UP000076761">
    <property type="component" value="Unassembled WGS sequence"/>
</dbReference>
<protein>
    <submittedName>
        <fullName evidence="1">Uncharacterized protein</fullName>
    </submittedName>
</protein>
<proteinExistence type="predicted"/>
<evidence type="ECO:0000313" key="1">
    <source>
        <dbReference type="EMBL" id="KZT25747.1"/>
    </source>
</evidence>
<evidence type="ECO:0000313" key="2">
    <source>
        <dbReference type="Proteomes" id="UP000076761"/>
    </source>
</evidence>
<keyword evidence="2" id="KW-1185">Reference proteome</keyword>